<feature type="domain" description="Heterokaryon incompatibility" evidence="1">
    <location>
        <begin position="23"/>
        <end position="183"/>
    </location>
</feature>
<dbReference type="Pfam" id="PF26640">
    <property type="entry name" value="DUF8212"/>
    <property type="match status" value="1"/>
</dbReference>
<protein>
    <submittedName>
        <fullName evidence="3">HET-domain-containing protein</fullName>
    </submittedName>
</protein>
<name>A0A6A5XA84_9PLEO</name>
<feature type="domain" description="DUF8212" evidence="2">
    <location>
        <begin position="271"/>
        <end position="293"/>
    </location>
</feature>
<dbReference type="RefSeq" id="XP_033378227.1">
    <property type="nucleotide sequence ID" value="XM_033529346.1"/>
</dbReference>
<evidence type="ECO:0000259" key="1">
    <source>
        <dbReference type="Pfam" id="PF06985"/>
    </source>
</evidence>
<dbReference type="Proteomes" id="UP000799778">
    <property type="component" value="Unassembled WGS sequence"/>
</dbReference>
<dbReference type="InterPro" id="IPR010730">
    <property type="entry name" value="HET"/>
</dbReference>
<dbReference type="PANTHER" id="PTHR10622">
    <property type="entry name" value="HET DOMAIN-CONTAINING PROTEIN"/>
    <property type="match status" value="1"/>
</dbReference>
<reference evidence="3" key="1">
    <citation type="journal article" date="2020" name="Stud. Mycol.">
        <title>101 Dothideomycetes genomes: a test case for predicting lifestyles and emergence of pathogens.</title>
        <authorList>
            <person name="Haridas S."/>
            <person name="Albert R."/>
            <person name="Binder M."/>
            <person name="Bloem J."/>
            <person name="Labutti K."/>
            <person name="Salamov A."/>
            <person name="Andreopoulos B."/>
            <person name="Baker S."/>
            <person name="Barry K."/>
            <person name="Bills G."/>
            <person name="Bluhm B."/>
            <person name="Cannon C."/>
            <person name="Castanera R."/>
            <person name="Culley D."/>
            <person name="Daum C."/>
            <person name="Ezra D."/>
            <person name="Gonzalez J."/>
            <person name="Henrissat B."/>
            <person name="Kuo A."/>
            <person name="Liang C."/>
            <person name="Lipzen A."/>
            <person name="Lutzoni F."/>
            <person name="Magnuson J."/>
            <person name="Mondo S."/>
            <person name="Nolan M."/>
            <person name="Ohm R."/>
            <person name="Pangilinan J."/>
            <person name="Park H.-J."/>
            <person name="Ramirez L."/>
            <person name="Alfaro M."/>
            <person name="Sun H."/>
            <person name="Tritt A."/>
            <person name="Yoshinaga Y."/>
            <person name="Zwiers L.-H."/>
            <person name="Turgeon B."/>
            <person name="Goodwin S."/>
            <person name="Spatafora J."/>
            <person name="Crous P."/>
            <person name="Grigoriev I."/>
        </authorList>
    </citation>
    <scope>NUCLEOTIDE SEQUENCE</scope>
    <source>
        <strain evidence="3">CBS 175.79</strain>
    </source>
</reference>
<keyword evidence="4" id="KW-1185">Reference proteome</keyword>
<dbReference type="InterPro" id="IPR058525">
    <property type="entry name" value="DUF8212"/>
</dbReference>
<dbReference type="GeneID" id="54286743"/>
<organism evidence="3 4">
    <name type="scientific">Aaosphaeria arxii CBS 175.79</name>
    <dbReference type="NCBI Taxonomy" id="1450172"/>
    <lineage>
        <taxon>Eukaryota</taxon>
        <taxon>Fungi</taxon>
        <taxon>Dikarya</taxon>
        <taxon>Ascomycota</taxon>
        <taxon>Pezizomycotina</taxon>
        <taxon>Dothideomycetes</taxon>
        <taxon>Pleosporomycetidae</taxon>
        <taxon>Pleosporales</taxon>
        <taxon>Pleosporales incertae sedis</taxon>
        <taxon>Aaosphaeria</taxon>
    </lineage>
</organism>
<accession>A0A6A5XA84</accession>
<proteinExistence type="predicted"/>
<dbReference type="PANTHER" id="PTHR10622:SF12">
    <property type="entry name" value="HET DOMAIN-CONTAINING PROTEIN"/>
    <property type="match status" value="1"/>
</dbReference>
<evidence type="ECO:0000259" key="2">
    <source>
        <dbReference type="Pfam" id="PF26640"/>
    </source>
</evidence>
<evidence type="ECO:0000313" key="4">
    <source>
        <dbReference type="Proteomes" id="UP000799778"/>
    </source>
</evidence>
<evidence type="ECO:0000313" key="3">
    <source>
        <dbReference type="EMBL" id="KAF2009888.1"/>
    </source>
</evidence>
<dbReference type="AlphaFoldDB" id="A0A6A5XA84"/>
<sequence length="598" mass="68039">MRLLNVDTLEFEFFTDIRRIPDYVILSHTWGSEEVSYQEMCWLQRLRILSPDVKANPLFSTLLSISAGPQMPVAEEDIKRRKGYIKIVDTATLARSMGVQHIWVDTCCIDKTSSSELQEAINSMYAWYKRAFKCVVFLEDVHLHPSITSRNNTGDPDIQETRNFLDASILKARWFYRGWTLQELIAPKEVLFYDGNWHFIASKKHTLSHLSIATKIHQHVLATGDVSQCCVAQIMSWAARRQTTREEDMAYCLLGLFGIHMPMLYGEGSAAFLRLQLEILKTHPDDSIFAWFNDSADNYTYSGLLAPSPREFARSSQLWMGSPIACAESTSLGIQLTKKLKCSSKHPGLYVFRLNTTAQDGRPIRIMVRSLDSSEIAEDGVHQFARVDLSATMNISSFTTMQPTQQIYVRQKPIISSMFRTSDMHAFHLRPYRRVNEDAFTRIVQILPKDPWRRSSLYCIPMEGDATNRLIYVVVLKWYCPKPTGIPDTTKDACDCPFVYLGLGYDKKRMRSWCYLRNAWSDGPKFALLMNGENSTDSTLLLESLFPNLGQYNNSAKLIKSNCRNSSELTSIIVGISAALVENRISLIVSIEGLSVSP</sequence>
<dbReference type="EMBL" id="ML978077">
    <property type="protein sequence ID" value="KAF2009888.1"/>
    <property type="molecule type" value="Genomic_DNA"/>
</dbReference>
<dbReference type="Pfam" id="PF06985">
    <property type="entry name" value="HET"/>
    <property type="match status" value="1"/>
</dbReference>
<dbReference type="OrthoDB" id="20872at2759"/>
<gene>
    <name evidence="3" type="ORF">BU24DRAFT_427924</name>
</gene>